<feature type="binding site" evidence="9">
    <location>
        <position position="12"/>
    </location>
    <ligand>
        <name>NADPH</name>
        <dbReference type="ChEBI" id="CHEBI:57783"/>
    </ligand>
</feature>
<organism evidence="13 14">
    <name type="scientific">Idiomarina piscisalsi</name>
    <dbReference type="NCBI Taxonomy" id="1096243"/>
    <lineage>
        <taxon>Bacteria</taxon>
        <taxon>Pseudomonadati</taxon>
        <taxon>Pseudomonadota</taxon>
        <taxon>Gammaproteobacteria</taxon>
        <taxon>Alteromonadales</taxon>
        <taxon>Idiomarinaceae</taxon>
        <taxon>Idiomarina</taxon>
    </lineage>
</organism>
<comment type="similarity">
    <text evidence="2 9">Belongs to the DXR family.</text>
</comment>
<feature type="domain" description="1-deoxy-D-xylulose 5-phosphate reductoisomerase C-terminal" evidence="11">
    <location>
        <begin position="145"/>
        <end position="238"/>
    </location>
</feature>
<feature type="binding site" evidence="9">
    <location>
        <position position="124"/>
    </location>
    <ligand>
        <name>1-deoxy-D-xylulose 5-phosphate</name>
        <dbReference type="ChEBI" id="CHEBI:57792"/>
    </ligand>
</feature>
<feature type="binding site" evidence="9">
    <location>
        <position position="125"/>
    </location>
    <ligand>
        <name>NADPH</name>
        <dbReference type="ChEBI" id="CHEBI:57783"/>
    </ligand>
</feature>
<dbReference type="RefSeq" id="WP_088768397.1">
    <property type="nucleotide sequence ID" value="NZ_CP022133.1"/>
</dbReference>
<comment type="function">
    <text evidence="9">Catalyzes the NADPH-dependent rearrangement and reduction of 1-deoxy-D-xylulose-5-phosphate (DXP) to 2-C-methyl-D-erythritol 4-phosphate (MEP).</text>
</comment>
<dbReference type="PANTHER" id="PTHR30525">
    <property type="entry name" value="1-DEOXY-D-XYLULOSE 5-PHOSPHATE REDUCTOISOMERASE"/>
    <property type="match status" value="1"/>
</dbReference>
<evidence type="ECO:0000256" key="9">
    <source>
        <dbReference type="HAMAP-Rule" id="MF_00183"/>
    </source>
</evidence>
<feature type="binding site" evidence="9">
    <location>
        <position position="227"/>
    </location>
    <ligand>
        <name>1-deoxy-D-xylulose 5-phosphate</name>
        <dbReference type="ChEBI" id="CHEBI:57792"/>
    </ligand>
</feature>
<dbReference type="NCBIfam" id="TIGR00243">
    <property type="entry name" value="Dxr"/>
    <property type="match status" value="1"/>
</dbReference>
<sequence>MRSITILGATGSIGQNTLDVVSRHPGDFSVYALTANSQVGAMAELCLTYKPQFAVMGSKKVADELESALSGKVSTQVLYGEKALIDVSQSNEVDTVMAAIVGSAGLKPTLAAIDAGKTVLLANKEALVMSGQLFIDHANRSGAKILPVDSEHNAIFQCLPKEAQEQVGSMQLSEHGVDYLLLTGSGGPFRDLPVHELDKQTPKAACNHPNWSMGQKISVDSATMLNKGLEYIEARWLFNCSESELKVVIHPQSVIHSMVQFTDGSVLAQMGQPDMRTPIAHTLGYPERLRSGVGGLDFSTLNELTFKQPDYARYPCLKLAIQACWDGQWATTTLNAANEVAVQAFLEGHILFTDIAKVCDYSLQKTESVVADNLDVLAQLDAQSRRQASKWIKEYGVC</sequence>
<dbReference type="PANTHER" id="PTHR30525:SF0">
    <property type="entry name" value="1-DEOXY-D-XYLULOSE 5-PHOSPHATE REDUCTOISOMERASE, CHLOROPLASTIC"/>
    <property type="match status" value="1"/>
</dbReference>
<keyword evidence="4 9" id="KW-0521">NADP</keyword>
<dbReference type="InterPro" id="IPR013512">
    <property type="entry name" value="DXP_reductoisomerase_N"/>
</dbReference>
<evidence type="ECO:0000256" key="4">
    <source>
        <dbReference type="ARBA" id="ARBA00022857"/>
    </source>
</evidence>
<dbReference type="HAMAP" id="MF_00183">
    <property type="entry name" value="DXP_reductoisom"/>
    <property type="match status" value="1"/>
</dbReference>
<evidence type="ECO:0000256" key="7">
    <source>
        <dbReference type="ARBA" id="ARBA00023229"/>
    </source>
</evidence>
<dbReference type="SUPFAM" id="SSF69055">
    <property type="entry name" value="1-deoxy-D-xylulose-5-phosphate reductoisomerase, C-terminal domain"/>
    <property type="match status" value="1"/>
</dbReference>
<feature type="binding site" evidence="9">
    <location>
        <position position="123"/>
    </location>
    <ligand>
        <name>NADPH</name>
        <dbReference type="ChEBI" id="CHEBI:57783"/>
    </ligand>
</feature>
<feature type="binding site" evidence="9">
    <location>
        <position position="11"/>
    </location>
    <ligand>
        <name>NADPH</name>
        <dbReference type="ChEBI" id="CHEBI:57783"/>
    </ligand>
</feature>
<name>A0ABM6LU02_9GAMM</name>
<dbReference type="InterPro" id="IPR036169">
    <property type="entry name" value="DXPR_C_sf"/>
</dbReference>
<feature type="binding site" evidence="9">
    <location>
        <position position="230"/>
    </location>
    <ligand>
        <name>Mn(2+)</name>
        <dbReference type="ChEBI" id="CHEBI:29035"/>
    </ligand>
</feature>
<dbReference type="InterPro" id="IPR003821">
    <property type="entry name" value="DXP_reductoisomerase"/>
</dbReference>
<dbReference type="InterPro" id="IPR026877">
    <property type="entry name" value="DXPR_C"/>
</dbReference>
<evidence type="ECO:0000256" key="3">
    <source>
        <dbReference type="ARBA" id="ARBA00022723"/>
    </source>
</evidence>
<dbReference type="EMBL" id="CP022133">
    <property type="protein sequence ID" value="ASG66003.1"/>
    <property type="molecule type" value="Genomic_DNA"/>
</dbReference>
<keyword evidence="9" id="KW-0460">Magnesium</keyword>
<evidence type="ECO:0000256" key="5">
    <source>
        <dbReference type="ARBA" id="ARBA00023002"/>
    </source>
</evidence>
<comment type="pathway">
    <text evidence="1 9">Isoprenoid biosynthesis; isopentenyl diphosphate biosynthesis via DXP pathway; isopentenyl diphosphate from 1-deoxy-D-xylulose 5-phosphate: step 1/6.</text>
</comment>
<evidence type="ECO:0000259" key="12">
    <source>
        <dbReference type="Pfam" id="PF13288"/>
    </source>
</evidence>
<feature type="binding site" evidence="9">
    <location>
        <position position="214"/>
    </location>
    <ligand>
        <name>NADPH</name>
        <dbReference type="ChEBI" id="CHEBI:57783"/>
    </ligand>
</feature>
<comment type="catalytic activity">
    <reaction evidence="8">
        <text>2-C-methyl-D-erythritol 4-phosphate + NADP(+) = 1-deoxy-D-xylulose 5-phosphate + NADPH + H(+)</text>
        <dbReference type="Rhea" id="RHEA:13717"/>
        <dbReference type="ChEBI" id="CHEBI:15378"/>
        <dbReference type="ChEBI" id="CHEBI:57783"/>
        <dbReference type="ChEBI" id="CHEBI:57792"/>
        <dbReference type="ChEBI" id="CHEBI:58262"/>
        <dbReference type="ChEBI" id="CHEBI:58349"/>
        <dbReference type="EC" id="1.1.1.267"/>
    </reaction>
    <physiologicalReaction direction="right-to-left" evidence="8">
        <dbReference type="Rhea" id="RHEA:13719"/>
    </physiologicalReaction>
</comment>
<dbReference type="Proteomes" id="UP000197717">
    <property type="component" value="Chromosome"/>
</dbReference>
<reference evidence="13 14" key="1">
    <citation type="submission" date="2017-06" db="EMBL/GenBank/DDBJ databases">
        <title>Complete genome sequence of Idiomarina piscisalsi strain 10PY1A isolated from soil of Soudi Arabia.</title>
        <authorList>
            <person name="Kim M.-C."/>
            <person name="Jung B.K."/>
            <person name="Budiyanto F."/>
            <person name="Nzila A."/>
            <person name="Shin J.-H."/>
        </authorList>
    </citation>
    <scope>NUCLEOTIDE SEQUENCE [LARGE SCALE GENOMIC DNA]</scope>
    <source>
        <strain evidence="13 14">10PY1A</strain>
    </source>
</reference>
<dbReference type="NCBIfam" id="NF003938">
    <property type="entry name" value="PRK05447.1-1"/>
    <property type="match status" value="1"/>
</dbReference>
<keyword evidence="5 9" id="KW-0560">Oxidoreductase</keyword>
<evidence type="ECO:0000259" key="10">
    <source>
        <dbReference type="Pfam" id="PF02670"/>
    </source>
</evidence>
<keyword evidence="3 9" id="KW-0479">Metal-binding</keyword>
<dbReference type="Gene3D" id="3.40.50.720">
    <property type="entry name" value="NAD(P)-binding Rossmann-like Domain"/>
    <property type="match status" value="1"/>
</dbReference>
<feature type="binding site" evidence="9">
    <location>
        <position position="149"/>
    </location>
    <ligand>
        <name>Mn(2+)</name>
        <dbReference type="ChEBI" id="CHEBI:29035"/>
    </ligand>
</feature>
<feature type="binding site" evidence="9">
    <location>
        <position position="226"/>
    </location>
    <ligand>
        <name>1-deoxy-D-xylulose 5-phosphate</name>
        <dbReference type="ChEBI" id="CHEBI:57792"/>
    </ligand>
</feature>
<feature type="binding site" evidence="9">
    <location>
        <position position="10"/>
    </location>
    <ligand>
        <name>NADPH</name>
        <dbReference type="ChEBI" id="CHEBI:57783"/>
    </ligand>
</feature>
<dbReference type="SUPFAM" id="SSF51735">
    <property type="entry name" value="NAD(P)-binding Rossmann-fold domains"/>
    <property type="match status" value="1"/>
</dbReference>
<keyword evidence="6 9" id="KW-0464">Manganese</keyword>
<feature type="binding site" evidence="9">
    <location>
        <position position="208"/>
    </location>
    <ligand>
        <name>1-deoxy-D-xylulose 5-phosphate</name>
        <dbReference type="ChEBI" id="CHEBI:57792"/>
    </ligand>
</feature>
<evidence type="ECO:0000256" key="6">
    <source>
        <dbReference type="ARBA" id="ARBA00023211"/>
    </source>
</evidence>
<evidence type="ECO:0000256" key="1">
    <source>
        <dbReference type="ARBA" id="ARBA00005094"/>
    </source>
</evidence>
<keyword evidence="14" id="KW-1185">Reference proteome</keyword>
<feature type="binding site" evidence="9">
    <location>
        <position position="150"/>
    </location>
    <ligand>
        <name>1-deoxy-D-xylulose 5-phosphate</name>
        <dbReference type="ChEBI" id="CHEBI:57792"/>
    </ligand>
</feature>
<comment type="cofactor">
    <cofactor evidence="9">
        <name>Mg(2+)</name>
        <dbReference type="ChEBI" id="CHEBI:18420"/>
    </cofactor>
    <cofactor evidence="9">
        <name>Mn(2+)</name>
        <dbReference type="ChEBI" id="CHEBI:29035"/>
    </cofactor>
</comment>
<evidence type="ECO:0000313" key="13">
    <source>
        <dbReference type="EMBL" id="ASG66003.1"/>
    </source>
</evidence>
<dbReference type="PIRSF" id="PIRSF006205">
    <property type="entry name" value="Dxp_reductismrs"/>
    <property type="match status" value="1"/>
</dbReference>
<dbReference type="Gene3D" id="1.10.1740.10">
    <property type="match status" value="1"/>
</dbReference>
<dbReference type="NCBIfam" id="NF009114">
    <property type="entry name" value="PRK12464.1"/>
    <property type="match status" value="1"/>
</dbReference>
<feature type="binding site" evidence="9">
    <location>
        <position position="151"/>
    </location>
    <ligand>
        <name>1-deoxy-D-xylulose 5-phosphate</name>
        <dbReference type="ChEBI" id="CHEBI:57792"/>
    </ligand>
</feature>
<dbReference type="EC" id="1.1.1.267" evidence="9"/>
<evidence type="ECO:0000259" key="11">
    <source>
        <dbReference type="Pfam" id="PF08436"/>
    </source>
</evidence>
<feature type="binding site" evidence="9">
    <location>
        <position position="13"/>
    </location>
    <ligand>
        <name>NADPH</name>
        <dbReference type="ChEBI" id="CHEBI:57783"/>
    </ligand>
</feature>
<evidence type="ECO:0000313" key="14">
    <source>
        <dbReference type="Proteomes" id="UP000197717"/>
    </source>
</evidence>
<feature type="domain" description="DXP reductoisomerase C-terminal" evidence="12">
    <location>
        <begin position="270"/>
        <end position="386"/>
    </location>
</feature>
<accession>A0ABM6LU02</accession>
<evidence type="ECO:0000256" key="2">
    <source>
        <dbReference type="ARBA" id="ARBA00006825"/>
    </source>
</evidence>
<feature type="binding site" evidence="9">
    <location>
        <position position="230"/>
    </location>
    <ligand>
        <name>1-deoxy-D-xylulose 5-phosphate</name>
        <dbReference type="ChEBI" id="CHEBI:57792"/>
    </ligand>
</feature>
<evidence type="ECO:0000256" key="8">
    <source>
        <dbReference type="ARBA" id="ARBA00048543"/>
    </source>
</evidence>
<feature type="binding site" evidence="9">
    <location>
        <position position="185"/>
    </location>
    <ligand>
        <name>1-deoxy-D-xylulose 5-phosphate</name>
        <dbReference type="ChEBI" id="CHEBI:57792"/>
    </ligand>
</feature>
<feature type="binding site" evidence="9">
    <location>
        <position position="151"/>
    </location>
    <ligand>
        <name>Mn(2+)</name>
        <dbReference type="ChEBI" id="CHEBI:29035"/>
    </ligand>
</feature>
<comment type="caution">
    <text evidence="9">Lacks conserved residue(s) required for the propagation of feature annotation.</text>
</comment>
<feature type="domain" description="1-deoxy-D-xylulose 5-phosphate reductoisomerase N-terminal" evidence="10">
    <location>
        <begin position="4"/>
        <end position="131"/>
    </location>
</feature>
<keyword evidence="7 9" id="KW-0414">Isoprene biosynthesis</keyword>
<feature type="binding site" evidence="9">
    <location>
        <position position="221"/>
    </location>
    <ligand>
        <name>1-deoxy-D-xylulose 5-phosphate</name>
        <dbReference type="ChEBI" id="CHEBI:57792"/>
    </ligand>
</feature>
<dbReference type="Pfam" id="PF02670">
    <property type="entry name" value="DXP_reductoisom"/>
    <property type="match status" value="1"/>
</dbReference>
<protein>
    <recommendedName>
        <fullName evidence="9">1-deoxy-D-xylulose 5-phosphate reductoisomerase</fullName>
        <shortName evidence="9">DXP reductoisomerase</shortName>
        <ecNumber evidence="9">1.1.1.267</ecNumber>
    </recommendedName>
    <alternativeName>
        <fullName evidence="9">1-deoxyxylulose-5-phosphate reductoisomerase</fullName>
    </alternativeName>
    <alternativeName>
        <fullName evidence="9">2-C-methyl-D-erythritol 4-phosphate synthase</fullName>
    </alternativeName>
</protein>
<gene>
    <name evidence="9" type="primary">dxr</name>
    <name evidence="13" type="ORF">CEW91_07535</name>
</gene>
<dbReference type="InterPro" id="IPR013644">
    <property type="entry name" value="DXP_reductoisomerase_C"/>
</dbReference>
<dbReference type="Pfam" id="PF08436">
    <property type="entry name" value="DXP_redisom_C"/>
    <property type="match status" value="1"/>
</dbReference>
<proteinExistence type="inferred from homology"/>
<dbReference type="InterPro" id="IPR036291">
    <property type="entry name" value="NAD(P)-bd_dom_sf"/>
</dbReference>
<dbReference type="SUPFAM" id="SSF55347">
    <property type="entry name" value="Glyceraldehyde-3-phosphate dehydrogenase-like, C-terminal domain"/>
    <property type="match status" value="1"/>
</dbReference>
<dbReference type="Pfam" id="PF13288">
    <property type="entry name" value="DXPR_C"/>
    <property type="match status" value="1"/>
</dbReference>